<dbReference type="InterPro" id="IPR027022">
    <property type="entry name" value="ABC_permease_BceB-typ"/>
</dbReference>
<accession>A0A7X0XF13</accession>
<feature type="transmembrane region" description="Helical" evidence="6">
    <location>
        <begin position="620"/>
        <end position="645"/>
    </location>
</feature>
<evidence type="ECO:0000256" key="6">
    <source>
        <dbReference type="PIRNR" id="PIRNR018968"/>
    </source>
</evidence>
<feature type="transmembrane region" description="Helical" evidence="6">
    <location>
        <begin position="58"/>
        <end position="77"/>
    </location>
</feature>
<feature type="transmembrane region" description="Helical" evidence="6">
    <location>
        <begin position="237"/>
        <end position="260"/>
    </location>
</feature>
<dbReference type="Pfam" id="PF02687">
    <property type="entry name" value="FtsX"/>
    <property type="match status" value="2"/>
</dbReference>
<dbReference type="GO" id="GO:0005886">
    <property type="term" value="C:plasma membrane"/>
    <property type="evidence" value="ECO:0007669"/>
    <property type="project" value="UniProtKB-SubCell"/>
</dbReference>
<dbReference type="InterPro" id="IPR052536">
    <property type="entry name" value="ABC-4_Integral_Memb_Prot"/>
</dbReference>
<feature type="transmembrane region" description="Helical" evidence="6">
    <location>
        <begin position="594"/>
        <end position="614"/>
    </location>
</feature>
<keyword evidence="5 6" id="KW-0472">Membrane</keyword>
<evidence type="ECO:0000256" key="5">
    <source>
        <dbReference type="ARBA" id="ARBA00023136"/>
    </source>
</evidence>
<dbReference type="AlphaFoldDB" id="A0A7X0XF13"/>
<comment type="subcellular location">
    <subcellularLocation>
        <location evidence="1 6">Cell membrane</location>
        <topology evidence="1 6">Multi-pass membrane protein</topology>
    </subcellularLocation>
</comment>
<evidence type="ECO:0000259" key="7">
    <source>
        <dbReference type="Pfam" id="PF02687"/>
    </source>
</evidence>
<dbReference type="Proteomes" id="UP000533953">
    <property type="component" value="Unassembled WGS sequence"/>
</dbReference>
<feature type="transmembrane region" description="Helical" evidence="6">
    <location>
        <begin position="152"/>
        <end position="177"/>
    </location>
</feature>
<reference evidence="8 9" key="1">
    <citation type="submission" date="2020-03" db="EMBL/GenBank/DDBJ databases">
        <title>Soil Listeria distribution.</title>
        <authorList>
            <person name="Liao J."/>
            <person name="Wiedmann M."/>
        </authorList>
    </citation>
    <scope>NUCLEOTIDE SEQUENCE [LARGE SCALE GENOMIC DNA]</scope>
    <source>
        <strain evidence="8 9">FSL L7-1547</strain>
    </source>
</reference>
<keyword evidence="2 6" id="KW-1003">Cell membrane</keyword>
<feature type="domain" description="ABC3 transporter permease C-terminal" evidence="7">
    <location>
        <begin position="544"/>
        <end position="645"/>
    </location>
</feature>
<feature type="transmembrane region" description="Helical" evidence="6">
    <location>
        <begin position="292"/>
        <end position="313"/>
    </location>
</feature>
<dbReference type="PANTHER" id="PTHR46795:SF3">
    <property type="entry name" value="ABC TRANSPORTER PERMEASE"/>
    <property type="match status" value="1"/>
</dbReference>
<evidence type="ECO:0000256" key="3">
    <source>
        <dbReference type="ARBA" id="ARBA00022692"/>
    </source>
</evidence>
<dbReference type="PANTHER" id="PTHR46795">
    <property type="entry name" value="ABC TRANSPORTER PERMEASE-RELATED-RELATED"/>
    <property type="match status" value="1"/>
</dbReference>
<name>A0A7X0XF13_9LIST</name>
<feature type="transmembrane region" description="Helical" evidence="6">
    <location>
        <begin position="111"/>
        <end position="132"/>
    </location>
</feature>
<keyword evidence="4 6" id="KW-1133">Transmembrane helix</keyword>
<dbReference type="InterPro" id="IPR003838">
    <property type="entry name" value="ABC3_permease_C"/>
</dbReference>
<evidence type="ECO:0000313" key="9">
    <source>
        <dbReference type="Proteomes" id="UP000533953"/>
    </source>
</evidence>
<comment type="similarity">
    <text evidence="6">Belongs to the ABC-4 integral membrane protein family.</text>
</comment>
<keyword evidence="3 6" id="KW-0812">Transmembrane</keyword>
<evidence type="ECO:0000256" key="4">
    <source>
        <dbReference type="ARBA" id="ARBA00022989"/>
    </source>
</evidence>
<protein>
    <submittedName>
        <fullName evidence="8">ABC transporter permease</fullName>
    </submittedName>
</protein>
<organism evidence="8 9">
    <name type="scientific">Listeria booriae</name>
    <dbReference type="NCBI Taxonomy" id="1552123"/>
    <lineage>
        <taxon>Bacteria</taxon>
        <taxon>Bacillati</taxon>
        <taxon>Bacillota</taxon>
        <taxon>Bacilli</taxon>
        <taxon>Bacillales</taxon>
        <taxon>Listeriaceae</taxon>
        <taxon>Listeria</taxon>
    </lineage>
</organism>
<feature type="domain" description="ABC3 transporter permease C-terminal" evidence="7">
    <location>
        <begin position="61"/>
        <end position="173"/>
    </location>
</feature>
<evidence type="ECO:0000256" key="2">
    <source>
        <dbReference type="ARBA" id="ARBA00022475"/>
    </source>
</evidence>
<dbReference type="RefSeq" id="WP_185418145.1">
    <property type="nucleotide sequence ID" value="NZ_JAASTX010000023.1"/>
</dbReference>
<feature type="transmembrane region" description="Helical" evidence="6">
    <location>
        <begin position="198"/>
        <end position="217"/>
    </location>
</feature>
<evidence type="ECO:0000313" key="8">
    <source>
        <dbReference type="EMBL" id="MBC1493011.1"/>
    </source>
</evidence>
<keyword evidence="6" id="KW-0813">Transport</keyword>
<dbReference type="PIRSF" id="PIRSF018968">
    <property type="entry name" value="ABC_permease_BceB"/>
    <property type="match status" value="1"/>
</dbReference>
<dbReference type="EMBL" id="JAASTX010000023">
    <property type="protein sequence ID" value="MBC1493011.1"/>
    <property type="molecule type" value="Genomic_DNA"/>
</dbReference>
<proteinExistence type="inferred from homology"/>
<sequence length="659" mass="75846">MTLFKIAFTNMRKNFGQFAMYLGSLVLSVLIYFTFVSLAYNRSIGIIFKKWELGGQGVFMAAAFVLIFFVGFFVFYSSNYFTRRRKREFGLYALLGLRKGQIGRIIFYENLMLHLVAVVSGILIGVFFSKFFSMLLFRIMGLSIHSGFTLSFSAVVSTFLVFGIILVVTSLNGYWIVFRHSMVELFKADVREKNPPKGSLTMSILGLLFIGMGYFLAMRPVEESVFWNEDWFFYELLFILISVILGTWLLLRFFFPYVVYRLFKRKSFFYRGTNILTVTWLRYRLKKTAGTLTMIAVLSATTLTIIGALSSVYTNIISFAGASNPNSYQTTWTTQTERREIYEAIDESKTHSLIYHEQADVYIAKVIHQSKEEQADIYRRMTSFSIMSMSDYNRLALKLNDNLESIDYLADNESVYLSPAGKFENSKRRDEWVGKPYDMQFDGVEQIYRMKIKNVYNHTVFNVDTVHSVLVVNDNVYNAIAKKAMPKHIDIFQVTNQDKTELLDQKILKIFGGDTFWWDENISSFYSNYHMMSTLVGVLLYIGMFMGIVFFAATGSIIYFKQVTEAVDEKPRFEVLQKLGMSQKEIRKVVAKQVFPVFLIPLVLGISHSVAAMIGVSTNLLFSVTGPVMVSTTIYTLFFIVYYFVCVDTYTRMVSTGDD</sequence>
<gene>
    <name evidence="8" type="ORF">HCI99_14420</name>
</gene>
<comment type="caution">
    <text evidence="8">The sequence shown here is derived from an EMBL/GenBank/DDBJ whole genome shotgun (WGS) entry which is preliminary data.</text>
</comment>
<evidence type="ECO:0000256" key="1">
    <source>
        <dbReference type="ARBA" id="ARBA00004651"/>
    </source>
</evidence>
<dbReference type="GO" id="GO:0055085">
    <property type="term" value="P:transmembrane transport"/>
    <property type="evidence" value="ECO:0007669"/>
    <property type="project" value="UniProtKB-UniRule"/>
</dbReference>
<feature type="transmembrane region" description="Helical" evidence="6">
    <location>
        <begin position="18"/>
        <end position="38"/>
    </location>
</feature>
<feature type="transmembrane region" description="Helical" evidence="6">
    <location>
        <begin position="538"/>
        <end position="560"/>
    </location>
</feature>